<protein>
    <recommendedName>
        <fullName evidence="4">Phage holin family protein</fullName>
    </recommendedName>
</protein>
<gene>
    <name evidence="2" type="ORF">FNM00_12335</name>
</gene>
<proteinExistence type="predicted"/>
<comment type="caution">
    <text evidence="2">The sequence shown here is derived from an EMBL/GenBank/DDBJ whole genome shotgun (WGS) entry which is preliminary data.</text>
</comment>
<keyword evidence="1" id="KW-1133">Transmembrane helix</keyword>
<name>A0A554S7T0_9ACTN</name>
<keyword evidence="3" id="KW-1185">Reference proteome</keyword>
<dbReference type="OrthoDB" id="4871734at2"/>
<reference evidence="2 3" key="1">
    <citation type="submission" date="2019-07" db="EMBL/GenBank/DDBJ databases">
        <authorList>
            <person name="Zhao L.H."/>
        </authorList>
    </citation>
    <scope>NUCLEOTIDE SEQUENCE [LARGE SCALE GENOMIC DNA]</scope>
    <source>
        <strain evidence="2 3">Co35</strain>
    </source>
</reference>
<organism evidence="2 3">
    <name type="scientific">Aeromicrobium piscarium</name>
    <dbReference type="NCBI Taxonomy" id="2590901"/>
    <lineage>
        <taxon>Bacteria</taxon>
        <taxon>Bacillati</taxon>
        <taxon>Actinomycetota</taxon>
        <taxon>Actinomycetes</taxon>
        <taxon>Propionibacteriales</taxon>
        <taxon>Nocardioidaceae</taxon>
        <taxon>Aeromicrobium</taxon>
    </lineage>
</organism>
<dbReference type="Proteomes" id="UP000316988">
    <property type="component" value="Unassembled WGS sequence"/>
</dbReference>
<evidence type="ECO:0000313" key="2">
    <source>
        <dbReference type="EMBL" id="TSD62410.1"/>
    </source>
</evidence>
<evidence type="ECO:0008006" key="4">
    <source>
        <dbReference type="Google" id="ProtNLM"/>
    </source>
</evidence>
<dbReference type="RefSeq" id="WP_143913844.1">
    <property type="nucleotide sequence ID" value="NZ_VLNT01000009.1"/>
</dbReference>
<evidence type="ECO:0000313" key="3">
    <source>
        <dbReference type="Proteomes" id="UP000316988"/>
    </source>
</evidence>
<sequence length="132" mass="13920">MARLAVMIVVYLGSAALGLLAAAVAVDGFRVRVFGFVTTVVIYAIVQGLVTPWLSRVAAERARYLVGLTGLAATVIALVIASWFGRALWISGLSAWAWGALVVWIVSSTAAIALPRLLVALGVEAARDPREE</sequence>
<dbReference type="EMBL" id="VLNT01000009">
    <property type="protein sequence ID" value="TSD62410.1"/>
    <property type="molecule type" value="Genomic_DNA"/>
</dbReference>
<feature type="transmembrane region" description="Helical" evidence="1">
    <location>
        <begin position="33"/>
        <end position="53"/>
    </location>
</feature>
<feature type="transmembrane region" description="Helical" evidence="1">
    <location>
        <begin position="96"/>
        <end position="123"/>
    </location>
</feature>
<keyword evidence="1" id="KW-0812">Transmembrane</keyword>
<keyword evidence="1" id="KW-0472">Membrane</keyword>
<accession>A0A554S7T0</accession>
<dbReference type="AlphaFoldDB" id="A0A554S7T0"/>
<feature type="transmembrane region" description="Helical" evidence="1">
    <location>
        <begin position="65"/>
        <end position="84"/>
    </location>
</feature>
<evidence type="ECO:0000256" key="1">
    <source>
        <dbReference type="SAM" id="Phobius"/>
    </source>
</evidence>